<dbReference type="HAMAP" id="MF_00973">
    <property type="entry name" value="Gluconeogen_factor"/>
    <property type="match status" value="1"/>
</dbReference>
<dbReference type="InterPro" id="IPR010119">
    <property type="entry name" value="Gluconeogen_factor"/>
</dbReference>
<dbReference type="AlphaFoldDB" id="A0A1U7PSJ1"/>
<dbReference type="Proteomes" id="UP000187550">
    <property type="component" value="Unassembled WGS sequence"/>
</dbReference>
<proteinExistence type="inferred from homology"/>
<name>A0A1U7PSJ1_9BACI</name>
<evidence type="ECO:0000313" key="4">
    <source>
        <dbReference type="Proteomes" id="UP000187550"/>
    </source>
</evidence>
<dbReference type="CDD" id="cd07187">
    <property type="entry name" value="YvcK_like"/>
    <property type="match status" value="1"/>
</dbReference>
<dbReference type="EMBL" id="FTPL01000004">
    <property type="protein sequence ID" value="SIT91263.1"/>
    <property type="molecule type" value="Genomic_DNA"/>
</dbReference>
<dbReference type="PANTHER" id="PTHR30135">
    <property type="entry name" value="UNCHARACTERIZED PROTEIN YVCK-RELATED"/>
    <property type="match status" value="1"/>
</dbReference>
<reference evidence="4" key="1">
    <citation type="submission" date="2017-01" db="EMBL/GenBank/DDBJ databases">
        <authorList>
            <person name="Varghese N."/>
            <person name="Submissions S."/>
        </authorList>
    </citation>
    <scope>NUCLEOTIDE SEQUENCE [LARGE SCALE GENOMIC DNA]</scope>
    <source>
        <strain evidence="4">MNA4</strain>
    </source>
</reference>
<comment type="function">
    <text evidence="2">Required for morphogenesis under gluconeogenic growth conditions.</text>
</comment>
<organism evidence="3 4">
    <name type="scientific">Edaphobacillus lindanitolerans</name>
    <dbReference type="NCBI Taxonomy" id="550447"/>
    <lineage>
        <taxon>Bacteria</taxon>
        <taxon>Bacillati</taxon>
        <taxon>Bacillota</taxon>
        <taxon>Bacilli</taxon>
        <taxon>Bacillales</taxon>
        <taxon>Bacillaceae</taxon>
        <taxon>Edaphobacillus</taxon>
    </lineage>
</organism>
<dbReference type="STRING" id="550447.SAMN05428946_2640"/>
<evidence type="ECO:0000313" key="3">
    <source>
        <dbReference type="EMBL" id="SIT91263.1"/>
    </source>
</evidence>
<dbReference type="InterPro" id="IPR038136">
    <property type="entry name" value="CofD-like_dom_sf"/>
</dbReference>
<dbReference type="InterPro" id="IPR002882">
    <property type="entry name" value="CofD"/>
</dbReference>
<sequence length="333" mass="35978">MPVKQGGKRIVAIGGGTGLSTILRGLKKYDADLTAIVTVADDGGSSGRLRKDLLIPPPGDVRNVMAALSDVEPLVEEMFQYRFGKEDSLNGHSLGNLMLAAMTHITGDFARAVAEMSRILNIKGRVLPAANQVITLGAELDDGSIINGESKIPAYGRRIRRVFLLPEDAEPLEEAVRAIRLADLIVIGPGSLYTSILPNLLVPGIRDEILKAKAEKVYICNIMTQPGETYAFTAEDHVLALYDHLGTSFLDGILVHDGGQMPTIIEEEYEKQLSVPVEGDPAALKALVRHVVFKDIATTVDHHVRHDAGKVAEWLMAYPDRPDKPGSPGSIPV</sequence>
<gene>
    <name evidence="3" type="ORF">SAMN05428946_2640</name>
</gene>
<dbReference type="Gene3D" id="3.40.50.10680">
    <property type="entry name" value="CofD-like domains"/>
    <property type="match status" value="1"/>
</dbReference>
<dbReference type="PANTHER" id="PTHR30135:SF3">
    <property type="entry name" value="GLUCONEOGENESIS FACTOR-RELATED"/>
    <property type="match status" value="1"/>
</dbReference>
<dbReference type="SUPFAM" id="SSF142338">
    <property type="entry name" value="CofD-like"/>
    <property type="match status" value="1"/>
</dbReference>
<evidence type="ECO:0000256" key="1">
    <source>
        <dbReference type="ARBA" id="ARBA00022490"/>
    </source>
</evidence>
<comment type="similarity">
    <text evidence="2">Belongs to the gluconeogenesis factor family.</text>
</comment>
<dbReference type="RefSeq" id="WP_076759510.1">
    <property type="nucleotide sequence ID" value="NZ_FTPL01000004.1"/>
</dbReference>
<accession>A0A1U7PSJ1</accession>
<dbReference type="GO" id="GO:0005737">
    <property type="term" value="C:cytoplasm"/>
    <property type="evidence" value="ECO:0007669"/>
    <property type="project" value="UniProtKB-SubCell"/>
</dbReference>
<keyword evidence="4" id="KW-1185">Reference proteome</keyword>
<evidence type="ECO:0000256" key="2">
    <source>
        <dbReference type="HAMAP-Rule" id="MF_00973"/>
    </source>
</evidence>
<dbReference type="GO" id="GO:0043743">
    <property type="term" value="F:LPPG:FO 2-phospho-L-lactate transferase activity"/>
    <property type="evidence" value="ECO:0007669"/>
    <property type="project" value="InterPro"/>
</dbReference>
<dbReference type="OrthoDB" id="9783842at2"/>
<keyword evidence="1 2" id="KW-0963">Cytoplasm</keyword>
<dbReference type="NCBIfam" id="TIGR01826">
    <property type="entry name" value="CofD_related"/>
    <property type="match status" value="1"/>
</dbReference>
<protein>
    <recommendedName>
        <fullName evidence="2">Gluconeogenesis factor</fullName>
    </recommendedName>
</protein>
<comment type="subcellular location">
    <subcellularLocation>
        <location evidence="2">Cytoplasm</location>
    </subcellularLocation>
</comment>
<dbReference type="Pfam" id="PF01933">
    <property type="entry name" value="CofD"/>
    <property type="match status" value="1"/>
</dbReference>
<dbReference type="GO" id="GO:0008360">
    <property type="term" value="P:regulation of cell shape"/>
    <property type="evidence" value="ECO:0007669"/>
    <property type="project" value="UniProtKB-UniRule"/>
</dbReference>